<name>A0ABT8CKQ7_9VIBR</name>
<gene>
    <name evidence="1" type="ORF">QWY96_09830</name>
</gene>
<dbReference type="RefSeq" id="WP_261837993.1">
    <property type="nucleotide sequence ID" value="NZ_AP025458.1"/>
</dbReference>
<evidence type="ECO:0000313" key="1">
    <source>
        <dbReference type="EMBL" id="MDN3701114.1"/>
    </source>
</evidence>
<evidence type="ECO:0008006" key="3">
    <source>
        <dbReference type="Google" id="ProtNLM"/>
    </source>
</evidence>
<accession>A0ABT8CKQ7</accession>
<comment type="caution">
    <text evidence="1">The sequence shown here is derived from an EMBL/GenBank/DDBJ whole genome shotgun (WGS) entry which is preliminary data.</text>
</comment>
<dbReference type="EMBL" id="JAUFQY010000001">
    <property type="protein sequence ID" value="MDN3701114.1"/>
    <property type="molecule type" value="Genomic_DNA"/>
</dbReference>
<protein>
    <recommendedName>
        <fullName evidence="3">DUF5363 family protein</fullName>
    </recommendedName>
</protein>
<sequence>MLGWIRAWIKRYDKWCEELGLTPENKRCCVAYRRDPRGEQPEGGEDDIADK</sequence>
<organism evidence="1 2">
    <name type="scientific">Vibrio artabrorum</name>
    <dbReference type="NCBI Taxonomy" id="446374"/>
    <lineage>
        <taxon>Bacteria</taxon>
        <taxon>Pseudomonadati</taxon>
        <taxon>Pseudomonadota</taxon>
        <taxon>Gammaproteobacteria</taxon>
        <taxon>Vibrionales</taxon>
        <taxon>Vibrionaceae</taxon>
        <taxon>Vibrio</taxon>
    </lineage>
</organism>
<keyword evidence="2" id="KW-1185">Reference proteome</keyword>
<reference evidence="2" key="1">
    <citation type="journal article" date="2019" name="Int. J. Syst. Evol. Microbiol.">
        <title>The Global Catalogue of Microorganisms (GCM) 10K type strain sequencing project: providing services to taxonomists for standard genome sequencing and annotation.</title>
        <authorList>
            <consortium name="The Broad Institute Genomics Platform"/>
            <consortium name="The Broad Institute Genome Sequencing Center for Infectious Disease"/>
            <person name="Wu L."/>
            <person name="Ma J."/>
        </authorList>
    </citation>
    <scope>NUCLEOTIDE SEQUENCE [LARGE SCALE GENOMIC DNA]</scope>
    <source>
        <strain evidence="2">CECT 7226</strain>
    </source>
</reference>
<dbReference type="Proteomes" id="UP001223712">
    <property type="component" value="Unassembled WGS sequence"/>
</dbReference>
<evidence type="ECO:0000313" key="2">
    <source>
        <dbReference type="Proteomes" id="UP001223712"/>
    </source>
</evidence>
<proteinExistence type="predicted"/>